<dbReference type="PANTHER" id="PTHR34861:SF11">
    <property type="entry name" value="CYCLASE"/>
    <property type="match status" value="1"/>
</dbReference>
<dbReference type="EMBL" id="VXIT01000006">
    <property type="protein sequence ID" value="KAA6412073.1"/>
    <property type="molecule type" value="Genomic_DNA"/>
</dbReference>
<protein>
    <recommendedName>
        <fullName evidence="4">Cyclase</fullName>
    </recommendedName>
</protein>
<dbReference type="Gene3D" id="3.50.30.50">
    <property type="entry name" value="Putative cyclase"/>
    <property type="match status" value="1"/>
</dbReference>
<dbReference type="InterPro" id="IPR037175">
    <property type="entry name" value="KFase_sf"/>
</dbReference>
<evidence type="ECO:0008006" key="4">
    <source>
        <dbReference type="Google" id="ProtNLM"/>
    </source>
</evidence>
<dbReference type="PANTHER" id="PTHR34861">
    <property type="match status" value="1"/>
</dbReference>
<organism evidence="2 3">
    <name type="scientific">Lasallia pustulata</name>
    <dbReference type="NCBI Taxonomy" id="136370"/>
    <lineage>
        <taxon>Eukaryota</taxon>
        <taxon>Fungi</taxon>
        <taxon>Dikarya</taxon>
        <taxon>Ascomycota</taxon>
        <taxon>Pezizomycotina</taxon>
        <taxon>Lecanoromycetes</taxon>
        <taxon>OSLEUM clade</taxon>
        <taxon>Umbilicariomycetidae</taxon>
        <taxon>Umbilicariales</taxon>
        <taxon>Umbilicariaceae</taxon>
        <taxon>Lasallia</taxon>
    </lineage>
</organism>
<proteinExistence type="inferred from homology"/>
<evidence type="ECO:0000313" key="2">
    <source>
        <dbReference type="EMBL" id="KAA6412073.1"/>
    </source>
</evidence>
<dbReference type="Proteomes" id="UP000324767">
    <property type="component" value="Unassembled WGS sequence"/>
</dbReference>
<dbReference type="InterPro" id="IPR007325">
    <property type="entry name" value="KFase/CYL"/>
</dbReference>
<dbReference type="Pfam" id="PF04199">
    <property type="entry name" value="Cyclase"/>
    <property type="match status" value="1"/>
</dbReference>
<dbReference type="GO" id="GO:0019441">
    <property type="term" value="P:L-tryptophan catabolic process to kynurenine"/>
    <property type="evidence" value="ECO:0007669"/>
    <property type="project" value="InterPro"/>
</dbReference>
<dbReference type="OrthoDB" id="5396at2759"/>
<reference evidence="2 3" key="1">
    <citation type="submission" date="2019-09" db="EMBL/GenBank/DDBJ databases">
        <title>The hologenome of the rock-dwelling lichen Lasallia pustulata.</title>
        <authorList>
            <person name="Greshake Tzovaras B."/>
            <person name="Segers F."/>
            <person name="Bicker A."/>
            <person name="Dal Grande F."/>
            <person name="Otte J."/>
            <person name="Hankeln T."/>
            <person name="Schmitt I."/>
            <person name="Ebersberger I."/>
        </authorList>
    </citation>
    <scope>NUCLEOTIDE SEQUENCE [LARGE SCALE GENOMIC DNA]</scope>
    <source>
        <strain evidence="2">A1-1</strain>
    </source>
</reference>
<dbReference type="GO" id="GO:0004061">
    <property type="term" value="F:arylformamidase activity"/>
    <property type="evidence" value="ECO:0007669"/>
    <property type="project" value="InterPro"/>
</dbReference>
<name>A0A5M8PRC6_9LECA</name>
<accession>A0A5M8PRC6</accession>
<sequence>MGGVGRYTKSTILGFMRKEPEHKFLDLKHLQVSLRMMTRSISTPRAAVNGMDSETELYYNGLKHEDVIGSMDNGIHHWSKRGGIVGRGVLLDYAPWAEKKGIQYNSMSRHQIFVKDLDKIAKDQGVELRPGDILIAATPEDHYKHVTQGLEHIGVDGNADTVDWLWNHHFSAIAGDAIAWES</sequence>
<dbReference type="AlphaFoldDB" id="A0A5M8PRC6"/>
<evidence type="ECO:0000256" key="1">
    <source>
        <dbReference type="ARBA" id="ARBA00007865"/>
    </source>
</evidence>
<gene>
    <name evidence="2" type="ORF">FRX48_04223</name>
</gene>
<comment type="caution">
    <text evidence="2">The sequence shown here is derived from an EMBL/GenBank/DDBJ whole genome shotgun (WGS) entry which is preliminary data.</text>
</comment>
<comment type="similarity">
    <text evidence="1">Belongs to the Cyclase 1 superfamily.</text>
</comment>
<evidence type="ECO:0000313" key="3">
    <source>
        <dbReference type="Proteomes" id="UP000324767"/>
    </source>
</evidence>